<dbReference type="EMBL" id="NEVH01007828">
    <property type="protein sequence ID" value="PNF35133.1"/>
    <property type="molecule type" value="Genomic_DNA"/>
</dbReference>
<dbReference type="PANTHER" id="PTHR10677:SF40">
    <property type="entry name" value="UBIQUITIN-LIKE DOMAIN-CONTAINING PROTEIN"/>
    <property type="match status" value="1"/>
</dbReference>
<dbReference type="SMART" id="SM00213">
    <property type="entry name" value="UBQ"/>
    <property type="match status" value="1"/>
</dbReference>
<feature type="domain" description="Ubiquitin-like" evidence="1">
    <location>
        <begin position="30"/>
        <end position="105"/>
    </location>
</feature>
<gene>
    <name evidence="2" type="ORF">B7P43_G09482</name>
</gene>
<dbReference type="CDD" id="cd21382">
    <property type="entry name" value="RING0_parkin"/>
    <property type="match status" value="1"/>
</dbReference>
<name>A0A2J7R2T8_9NEOP</name>
<dbReference type="PANTHER" id="PTHR10677">
    <property type="entry name" value="UBIQUILIN"/>
    <property type="match status" value="1"/>
</dbReference>
<evidence type="ECO:0000259" key="1">
    <source>
        <dbReference type="PROSITE" id="PS50053"/>
    </source>
</evidence>
<dbReference type="Pfam" id="PF00240">
    <property type="entry name" value="ubiquitin"/>
    <property type="match status" value="1"/>
</dbReference>
<dbReference type="GO" id="GO:0031593">
    <property type="term" value="F:polyubiquitin modification-dependent protein binding"/>
    <property type="evidence" value="ECO:0007669"/>
    <property type="project" value="TreeGrafter"/>
</dbReference>
<dbReference type="GO" id="GO:0005739">
    <property type="term" value="C:mitochondrion"/>
    <property type="evidence" value="ECO:0007669"/>
    <property type="project" value="InterPro"/>
</dbReference>
<reference evidence="2 3" key="1">
    <citation type="submission" date="2017-12" db="EMBL/GenBank/DDBJ databases">
        <title>Hemimetabolous genomes reveal molecular basis of termite eusociality.</title>
        <authorList>
            <person name="Harrison M.C."/>
            <person name="Jongepier E."/>
            <person name="Robertson H.M."/>
            <person name="Arning N."/>
            <person name="Bitard-Feildel T."/>
            <person name="Chao H."/>
            <person name="Childers C.P."/>
            <person name="Dinh H."/>
            <person name="Doddapaneni H."/>
            <person name="Dugan S."/>
            <person name="Gowin J."/>
            <person name="Greiner C."/>
            <person name="Han Y."/>
            <person name="Hu H."/>
            <person name="Hughes D.S.T."/>
            <person name="Huylmans A.-K."/>
            <person name="Kemena C."/>
            <person name="Kremer L.P.M."/>
            <person name="Lee S.L."/>
            <person name="Lopez-Ezquerra A."/>
            <person name="Mallet L."/>
            <person name="Monroy-Kuhn J.M."/>
            <person name="Moser A."/>
            <person name="Murali S.C."/>
            <person name="Muzny D.M."/>
            <person name="Otani S."/>
            <person name="Piulachs M.-D."/>
            <person name="Poelchau M."/>
            <person name="Qu J."/>
            <person name="Schaub F."/>
            <person name="Wada-Katsumata A."/>
            <person name="Worley K.C."/>
            <person name="Xie Q."/>
            <person name="Ylla G."/>
            <person name="Poulsen M."/>
            <person name="Gibbs R.A."/>
            <person name="Schal C."/>
            <person name="Richards S."/>
            <person name="Belles X."/>
            <person name="Korb J."/>
            <person name="Bornberg-Bauer E."/>
        </authorList>
    </citation>
    <scope>NUCLEOTIDE SEQUENCE [LARGE SCALE GENOMIC DNA]</scope>
    <source>
        <tissue evidence="2">Whole body</tissue>
    </source>
</reference>
<dbReference type="PROSITE" id="PS50053">
    <property type="entry name" value="UBIQUITIN_2"/>
    <property type="match status" value="1"/>
</dbReference>
<dbReference type="Pfam" id="PF17976">
    <property type="entry name" value="zf-RING_12"/>
    <property type="match status" value="1"/>
</dbReference>
<evidence type="ECO:0000313" key="2">
    <source>
        <dbReference type="EMBL" id="PNF35133.1"/>
    </source>
</evidence>
<accession>A0A2J7R2T8</accession>
<proteinExistence type="predicted"/>
<evidence type="ECO:0000313" key="3">
    <source>
        <dbReference type="Proteomes" id="UP000235965"/>
    </source>
</evidence>
<dbReference type="InterPro" id="IPR003977">
    <property type="entry name" value="Parkin"/>
</dbReference>
<comment type="caution">
    <text evidence="2">The sequence shown here is derived from an EMBL/GenBank/DDBJ whole genome shotgun (WGS) entry which is preliminary data.</text>
</comment>
<dbReference type="InterPro" id="IPR015496">
    <property type="entry name" value="Ubiquilin"/>
</dbReference>
<dbReference type="AlphaFoldDB" id="A0A2J7R2T8"/>
<dbReference type="InterPro" id="IPR041565">
    <property type="entry name" value="Parkin_Znf-RING"/>
</dbReference>
<keyword evidence="3" id="KW-1185">Reference proteome</keyword>
<dbReference type="InterPro" id="IPR000626">
    <property type="entry name" value="Ubiquitin-like_dom"/>
</dbReference>
<protein>
    <recommendedName>
        <fullName evidence="1">Ubiquitin-like domain-containing protein</fullName>
    </recommendedName>
</protein>
<dbReference type="GO" id="GO:0004842">
    <property type="term" value="F:ubiquitin-protein transferase activity"/>
    <property type="evidence" value="ECO:0007669"/>
    <property type="project" value="InterPro"/>
</dbReference>
<dbReference type="PRINTS" id="PR01475">
    <property type="entry name" value="PARKIN"/>
</dbReference>
<dbReference type="Proteomes" id="UP000235965">
    <property type="component" value="Unassembled WGS sequence"/>
</dbReference>
<sequence>MSFIINFIYRVVQSMLQLLSLGKRTISNSLSVYIKTNTGGTISVELDPKWYIKNVKELVATRLGLSPEEVKIIFAGKELHDSIVIEECDLGQQSVLHAVKSHPSPKKPGLETPSQGSRPLSEALINLQLSDQERHNLKSDADHERKHAHFYVYCASPCKEMKLGKLRVRCASCHSGAFTVDRDPQCWNDVLEVRRITGDCQNDGCTGSDDGPKFADFYFKCSEHTSQGEDDQAVPLYLIKSNFQDVPCLACTDISMGSTRGSLQRSMFCRQEGYSAPSRAVAWASLLSQIVERSHVSVAVGLSSAASACRGTILGIVCLKVMALGPV</sequence>
<dbReference type="OrthoDB" id="1431934at2759"/>
<dbReference type="GO" id="GO:0005829">
    <property type="term" value="C:cytosol"/>
    <property type="evidence" value="ECO:0007669"/>
    <property type="project" value="InterPro"/>
</dbReference>
<dbReference type="GO" id="GO:0006511">
    <property type="term" value="P:ubiquitin-dependent protein catabolic process"/>
    <property type="evidence" value="ECO:0007669"/>
    <property type="project" value="TreeGrafter"/>
</dbReference>
<dbReference type="InterPro" id="IPR029071">
    <property type="entry name" value="Ubiquitin-like_domsf"/>
</dbReference>
<dbReference type="SUPFAM" id="SSF54236">
    <property type="entry name" value="Ubiquitin-like"/>
    <property type="match status" value="1"/>
</dbReference>
<dbReference type="Gene3D" id="3.10.20.90">
    <property type="entry name" value="Phosphatidylinositol 3-kinase Catalytic Subunit, Chain A, domain 1"/>
    <property type="match status" value="1"/>
</dbReference>
<organism evidence="2 3">
    <name type="scientific">Cryptotermes secundus</name>
    <dbReference type="NCBI Taxonomy" id="105785"/>
    <lineage>
        <taxon>Eukaryota</taxon>
        <taxon>Metazoa</taxon>
        <taxon>Ecdysozoa</taxon>
        <taxon>Arthropoda</taxon>
        <taxon>Hexapoda</taxon>
        <taxon>Insecta</taxon>
        <taxon>Pterygota</taxon>
        <taxon>Neoptera</taxon>
        <taxon>Polyneoptera</taxon>
        <taxon>Dictyoptera</taxon>
        <taxon>Blattodea</taxon>
        <taxon>Blattoidea</taxon>
        <taxon>Termitoidae</taxon>
        <taxon>Kalotermitidae</taxon>
        <taxon>Cryptotermitinae</taxon>
        <taxon>Cryptotermes</taxon>
    </lineage>
</organism>